<evidence type="ECO:0000259" key="1">
    <source>
        <dbReference type="Pfam" id="PF13757"/>
    </source>
</evidence>
<keyword evidence="3" id="KW-1185">Reference proteome</keyword>
<feature type="domain" description="VIT" evidence="1">
    <location>
        <begin position="2"/>
        <end position="78"/>
    </location>
</feature>
<sequence length="132" mass="14198">MPGLKNRTTWAPLLLKTSDITSCANGCSLGITAHLTYVNTDPEPVEGVFVYPLGEKEVVVGFEAVVSGRLVSVELQSRGKLEDCCLDCCPGTALHTQCGHKPNPPKEPFHGAVIICVCIKGSLFLPFCFSYL</sequence>
<organism evidence="2 3">
    <name type="scientific">Sinocyclocheilus grahami</name>
    <name type="common">Dianchi golden-line fish</name>
    <name type="synonym">Barbus grahami</name>
    <dbReference type="NCBI Taxonomy" id="75366"/>
    <lineage>
        <taxon>Eukaryota</taxon>
        <taxon>Metazoa</taxon>
        <taxon>Chordata</taxon>
        <taxon>Craniata</taxon>
        <taxon>Vertebrata</taxon>
        <taxon>Euteleostomi</taxon>
        <taxon>Actinopterygii</taxon>
        <taxon>Neopterygii</taxon>
        <taxon>Teleostei</taxon>
        <taxon>Ostariophysi</taxon>
        <taxon>Cypriniformes</taxon>
        <taxon>Cyprinidae</taxon>
        <taxon>Cyprininae</taxon>
        <taxon>Sinocyclocheilus</taxon>
    </lineage>
</organism>
<dbReference type="InterPro" id="IPR052627">
    <property type="entry name" value="VWA_domain-containing"/>
</dbReference>
<evidence type="ECO:0000313" key="3">
    <source>
        <dbReference type="Proteomes" id="UP000472262"/>
    </source>
</evidence>
<dbReference type="InParanoid" id="A0A672K1W5"/>
<dbReference type="InterPro" id="IPR013694">
    <property type="entry name" value="VIT"/>
</dbReference>
<proteinExistence type="predicted"/>
<evidence type="ECO:0000313" key="2">
    <source>
        <dbReference type="Ensembl" id="ENSSGRP00000004688.1"/>
    </source>
</evidence>
<accession>A0A672K1W5</accession>
<name>A0A672K1W5_SINGR</name>
<dbReference type="PANTHER" id="PTHR46299:SF2">
    <property type="entry name" value="VON WILLEBRAND FACTOR A DOMAIN-CONTAINING PROTEIN 5B2"/>
    <property type="match status" value="1"/>
</dbReference>
<dbReference type="Pfam" id="PF13757">
    <property type="entry name" value="VIT_2"/>
    <property type="match status" value="1"/>
</dbReference>
<dbReference type="Proteomes" id="UP000472262">
    <property type="component" value="Unassembled WGS sequence"/>
</dbReference>
<reference evidence="2" key="2">
    <citation type="submission" date="2025-09" db="UniProtKB">
        <authorList>
            <consortium name="Ensembl"/>
        </authorList>
    </citation>
    <scope>IDENTIFICATION</scope>
</reference>
<protein>
    <recommendedName>
        <fullName evidence="1">VIT domain-containing protein</fullName>
    </recommendedName>
</protein>
<dbReference type="AlphaFoldDB" id="A0A672K1W5"/>
<dbReference type="PANTHER" id="PTHR46299">
    <property type="entry name" value="VON WILLEBRAND FACTOR A DOMAIN-CONTAINING PROTEIN 5B2-RELATED"/>
    <property type="match status" value="1"/>
</dbReference>
<dbReference type="Ensembl" id="ENSSGRT00000005077.1">
    <property type="protein sequence ID" value="ENSSGRP00000004688.1"/>
    <property type="gene ID" value="ENSSGRG00000002938.1"/>
</dbReference>
<reference evidence="2" key="1">
    <citation type="submission" date="2025-08" db="UniProtKB">
        <authorList>
            <consortium name="Ensembl"/>
        </authorList>
    </citation>
    <scope>IDENTIFICATION</scope>
</reference>